<keyword evidence="3" id="KW-1185">Reference proteome</keyword>
<feature type="region of interest" description="Disordered" evidence="1">
    <location>
        <begin position="48"/>
        <end position="77"/>
    </location>
</feature>
<dbReference type="EMBL" id="OZ034819">
    <property type="protein sequence ID" value="CAL1396523.1"/>
    <property type="molecule type" value="Genomic_DNA"/>
</dbReference>
<gene>
    <name evidence="2" type="ORF">LTRI10_LOCUS36884</name>
</gene>
<feature type="compositionally biased region" description="Polar residues" evidence="1">
    <location>
        <begin position="1"/>
        <end position="12"/>
    </location>
</feature>
<organism evidence="2 3">
    <name type="scientific">Linum trigynum</name>
    <dbReference type="NCBI Taxonomy" id="586398"/>
    <lineage>
        <taxon>Eukaryota</taxon>
        <taxon>Viridiplantae</taxon>
        <taxon>Streptophyta</taxon>
        <taxon>Embryophyta</taxon>
        <taxon>Tracheophyta</taxon>
        <taxon>Spermatophyta</taxon>
        <taxon>Magnoliopsida</taxon>
        <taxon>eudicotyledons</taxon>
        <taxon>Gunneridae</taxon>
        <taxon>Pentapetalae</taxon>
        <taxon>rosids</taxon>
        <taxon>fabids</taxon>
        <taxon>Malpighiales</taxon>
        <taxon>Linaceae</taxon>
        <taxon>Linum</taxon>
    </lineage>
</organism>
<feature type="compositionally biased region" description="Low complexity" evidence="1">
    <location>
        <begin position="51"/>
        <end position="67"/>
    </location>
</feature>
<dbReference type="Proteomes" id="UP001497516">
    <property type="component" value="Chromosome 6"/>
</dbReference>
<name>A0AAV2FFM1_9ROSI</name>
<dbReference type="AlphaFoldDB" id="A0AAV2FFM1"/>
<evidence type="ECO:0000313" key="3">
    <source>
        <dbReference type="Proteomes" id="UP001497516"/>
    </source>
</evidence>
<feature type="region of interest" description="Disordered" evidence="1">
    <location>
        <begin position="1"/>
        <end position="21"/>
    </location>
</feature>
<sequence length="77" mass="8020">MVSLTPGRSSSVGLRGARPSALARKSSAAALLERDEARKTWSAGSLYECEGSSSMSSPSTSKRMGSTLLSCGNEDYS</sequence>
<evidence type="ECO:0000256" key="1">
    <source>
        <dbReference type="SAM" id="MobiDB-lite"/>
    </source>
</evidence>
<evidence type="ECO:0000313" key="2">
    <source>
        <dbReference type="EMBL" id="CAL1396523.1"/>
    </source>
</evidence>
<protein>
    <submittedName>
        <fullName evidence="2">Uncharacterized protein</fullName>
    </submittedName>
</protein>
<accession>A0AAV2FFM1</accession>
<proteinExistence type="predicted"/>
<reference evidence="2 3" key="1">
    <citation type="submission" date="2024-04" db="EMBL/GenBank/DDBJ databases">
        <authorList>
            <person name="Fracassetti M."/>
        </authorList>
    </citation>
    <scope>NUCLEOTIDE SEQUENCE [LARGE SCALE GENOMIC DNA]</scope>
</reference>